<dbReference type="InterPro" id="IPR036291">
    <property type="entry name" value="NAD(P)-bd_dom_sf"/>
</dbReference>
<sequence length="257" mass="27889">MTRLDKRTVLITGGSGGIGKVTAERALEEGARVVLVDLDAEALNKTKSELGHDDRVHTVEADVSNEEDVERYVKETKDKFGSIDVFFNNAGIIGEVNFIHNQSYDNFQKVFNINAGGVFLGLKHVLRVMREQKHGSIINTSSVDGLRGSPGLSPYATSKHAVVGLTKTAALENAEYKIRINSIHPSPVGTSMMDEVEEGLAEDEADSIKNQLESTIPFGEYAEAIDVANLVVFLGSEESKFITGSQYRIDGGMGAQQ</sequence>
<dbReference type="SUPFAM" id="SSF51735">
    <property type="entry name" value="NAD(P)-binding Rossmann-fold domains"/>
    <property type="match status" value="1"/>
</dbReference>
<keyword evidence="2" id="KW-0560">Oxidoreductase</keyword>
<dbReference type="SMART" id="SM00822">
    <property type="entry name" value="PKS_KR"/>
    <property type="match status" value="1"/>
</dbReference>
<evidence type="ECO:0000256" key="1">
    <source>
        <dbReference type="ARBA" id="ARBA00006484"/>
    </source>
</evidence>
<dbReference type="GO" id="GO:0008206">
    <property type="term" value="P:bile acid metabolic process"/>
    <property type="evidence" value="ECO:0007669"/>
    <property type="project" value="UniProtKB-ARBA"/>
</dbReference>
<accession>A0A1H7HL26</accession>
<evidence type="ECO:0000259" key="3">
    <source>
        <dbReference type="SMART" id="SM00822"/>
    </source>
</evidence>
<proteinExistence type="inferred from homology"/>
<dbReference type="PANTHER" id="PTHR42820">
    <property type="entry name" value="SHORT-CHAIN DEHYDROGENASE REDUCTASE"/>
    <property type="match status" value="1"/>
</dbReference>
<dbReference type="InterPro" id="IPR002347">
    <property type="entry name" value="SDR_fam"/>
</dbReference>
<dbReference type="OrthoDB" id="9803333at2"/>
<dbReference type="GO" id="GO:0016491">
    <property type="term" value="F:oxidoreductase activity"/>
    <property type="evidence" value="ECO:0007669"/>
    <property type="project" value="UniProtKB-KW"/>
</dbReference>
<comment type="similarity">
    <text evidence="1">Belongs to the short-chain dehydrogenases/reductases (SDR) family.</text>
</comment>
<dbReference type="STRING" id="426702.SAMN04488099_10399"/>
<name>A0A1H7HL26_9LACT</name>
<dbReference type="InterPro" id="IPR020904">
    <property type="entry name" value="Sc_DH/Rdtase_CS"/>
</dbReference>
<dbReference type="Gene3D" id="3.40.50.720">
    <property type="entry name" value="NAD(P)-binding Rossmann-like Domain"/>
    <property type="match status" value="1"/>
</dbReference>
<dbReference type="Proteomes" id="UP000199081">
    <property type="component" value="Unassembled WGS sequence"/>
</dbReference>
<dbReference type="RefSeq" id="WP_091479213.1">
    <property type="nucleotide sequence ID" value="NZ_BJYC01000007.1"/>
</dbReference>
<evidence type="ECO:0000313" key="5">
    <source>
        <dbReference type="Proteomes" id="UP000199081"/>
    </source>
</evidence>
<dbReference type="PRINTS" id="PR00080">
    <property type="entry name" value="SDRFAMILY"/>
</dbReference>
<dbReference type="AlphaFoldDB" id="A0A1H7HL26"/>
<reference evidence="5" key="1">
    <citation type="submission" date="2016-10" db="EMBL/GenBank/DDBJ databases">
        <authorList>
            <person name="Varghese N."/>
            <person name="Submissions S."/>
        </authorList>
    </citation>
    <scope>NUCLEOTIDE SEQUENCE [LARGE SCALE GENOMIC DNA]</scope>
    <source>
        <strain evidence="5">DSM 19183</strain>
    </source>
</reference>
<dbReference type="CDD" id="cd05233">
    <property type="entry name" value="SDR_c"/>
    <property type="match status" value="1"/>
</dbReference>
<dbReference type="InterPro" id="IPR057326">
    <property type="entry name" value="KR_dom"/>
</dbReference>
<keyword evidence="5" id="KW-1185">Reference proteome</keyword>
<dbReference type="PRINTS" id="PR00081">
    <property type="entry name" value="GDHRDH"/>
</dbReference>
<evidence type="ECO:0000256" key="2">
    <source>
        <dbReference type="ARBA" id="ARBA00023002"/>
    </source>
</evidence>
<dbReference type="NCBIfam" id="NF005559">
    <property type="entry name" value="PRK07231.1"/>
    <property type="match status" value="1"/>
</dbReference>
<gene>
    <name evidence="4" type="ORF">SAMN04488099_10399</name>
</gene>
<feature type="domain" description="Ketoreductase" evidence="3">
    <location>
        <begin position="7"/>
        <end position="177"/>
    </location>
</feature>
<protein>
    <submittedName>
        <fullName evidence="4">NAD(P)-dependent dehydrogenase, short-chain alcohol dehydrogenase family</fullName>
    </submittedName>
</protein>
<dbReference type="PANTHER" id="PTHR42820:SF1">
    <property type="entry name" value="SHORT-CHAIN DEHYDROGENASE_REDUCTASE FAMILY PROTEIN"/>
    <property type="match status" value="1"/>
</dbReference>
<dbReference type="FunFam" id="3.40.50.720:FF:000084">
    <property type="entry name" value="Short-chain dehydrogenase reductase"/>
    <property type="match status" value="1"/>
</dbReference>
<dbReference type="PROSITE" id="PS00061">
    <property type="entry name" value="ADH_SHORT"/>
    <property type="match status" value="1"/>
</dbReference>
<evidence type="ECO:0000313" key="4">
    <source>
        <dbReference type="EMBL" id="SEK50367.1"/>
    </source>
</evidence>
<organism evidence="4 5">
    <name type="scientific">Alkalibacterium pelagium</name>
    <dbReference type="NCBI Taxonomy" id="426702"/>
    <lineage>
        <taxon>Bacteria</taxon>
        <taxon>Bacillati</taxon>
        <taxon>Bacillota</taxon>
        <taxon>Bacilli</taxon>
        <taxon>Lactobacillales</taxon>
        <taxon>Carnobacteriaceae</taxon>
        <taxon>Alkalibacterium</taxon>
    </lineage>
</organism>
<dbReference type="Pfam" id="PF13561">
    <property type="entry name" value="adh_short_C2"/>
    <property type="match status" value="1"/>
</dbReference>
<dbReference type="EMBL" id="FNZU01000003">
    <property type="protein sequence ID" value="SEK50367.1"/>
    <property type="molecule type" value="Genomic_DNA"/>
</dbReference>